<reference evidence="1 2" key="1">
    <citation type="journal article" date="2009" name="PLoS Genet.">
        <title>Adaptations to submarine hydrothermal environments exemplified by the genome of Nautilia profundicola.</title>
        <authorList>
            <person name="Campbell B.J."/>
            <person name="Smith J.L."/>
            <person name="Hanson T.E."/>
            <person name="Klotz M.G."/>
            <person name="Stein L.Y."/>
            <person name="Lee C.K."/>
            <person name="Wu D."/>
            <person name="Robinson J.M."/>
            <person name="Khouri H.M."/>
            <person name="Eisen J.A."/>
            <person name="Cary S.C."/>
        </authorList>
    </citation>
    <scope>NUCLEOTIDE SEQUENCE [LARGE SCALE GENOMIC DNA]</scope>
    <source>
        <strain evidence="2">ATCC BAA-1463 / DSM 18972 / AmH</strain>
    </source>
</reference>
<dbReference type="EMBL" id="CP001279">
    <property type="protein sequence ID" value="ACM93106.1"/>
    <property type="molecule type" value="Genomic_DNA"/>
</dbReference>
<evidence type="ECO:0000313" key="1">
    <source>
        <dbReference type="EMBL" id="ACM93106.1"/>
    </source>
</evidence>
<accession>B9L7K4</accession>
<protein>
    <submittedName>
        <fullName evidence="1">Uncharacterized protein</fullName>
    </submittedName>
</protein>
<organism evidence="1 2">
    <name type="scientific">Nautilia profundicola (strain ATCC BAA-1463 / DSM 18972 / AmH)</name>
    <dbReference type="NCBI Taxonomy" id="598659"/>
    <lineage>
        <taxon>Bacteria</taxon>
        <taxon>Pseudomonadati</taxon>
        <taxon>Campylobacterota</taxon>
        <taxon>Epsilonproteobacteria</taxon>
        <taxon>Nautiliales</taxon>
        <taxon>Nautiliaceae</taxon>
        <taxon>Nautilia</taxon>
    </lineage>
</organism>
<keyword evidence="2" id="KW-1185">Reference proteome</keyword>
<evidence type="ECO:0000313" key="2">
    <source>
        <dbReference type="Proteomes" id="UP000000448"/>
    </source>
</evidence>
<proteinExistence type="predicted"/>
<name>B9L7K4_NAUPA</name>
<dbReference type="RefSeq" id="WP_015902158.1">
    <property type="nucleotide sequence ID" value="NC_012115.1"/>
</dbReference>
<dbReference type="STRING" id="598659.NAMH_0188"/>
<dbReference type="KEGG" id="nam:NAMH_0188"/>
<dbReference type="HOGENOM" id="CLU_2302870_0_0_7"/>
<sequence length="100" mass="12029">MGYMLIIDNENKNIEIHSDLCDVVFDKKEDLNINTKLEFIPFNFYEEIEEYLQTVEGYEVVDCEVCKPKENQEELDEDYDDFYEEFDDDEEVDSTRCDII</sequence>
<dbReference type="OrthoDB" id="5373171at2"/>
<dbReference type="AlphaFoldDB" id="B9L7K4"/>
<dbReference type="Proteomes" id="UP000000448">
    <property type="component" value="Chromosome"/>
</dbReference>
<gene>
    <name evidence="1" type="ordered locus">NAMH_0188</name>
</gene>